<keyword evidence="2" id="KW-1003">Cell membrane</keyword>
<dbReference type="EMBL" id="CAEZXR010000180">
    <property type="protein sequence ID" value="CAB4712719.1"/>
    <property type="molecule type" value="Genomic_DNA"/>
</dbReference>
<sequence>MGFPRAGTLRRVPVIPDLLPLLFGIKWLDPAWLQMEYGGTFIWISLAIVFVECGLFFPFLPGDTLLFALGLFIAGQQIEVLGSSNEPLELVFALTMLTIAAFLGNVAGYEIGRKLGPPLYERDGRILKKKYFDQTSAFFEKHGSKALVIGRFVPFVRTYITVVAGVTMMDRRRFFTWSAIGAFLWVLSITLLGYFLGAAFPAIGENIDYVTLAILAFTVIPFGVEWVRHRRHGHADEGAISG</sequence>
<evidence type="ECO:0000256" key="3">
    <source>
        <dbReference type="ARBA" id="ARBA00022692"/>
    </source>
</evidence>
<feature type="domain" description="VTT" evidence="7">
    <location>
        <begin position="60"/>
        <end position="194"/>
    </location>
</feature>
<evidence type="ECO:0000256" key="6">
    <source>
        <dbReference type="SAM" id="Phobius"/>
    </source>
</evidence>
<protein>
    <submittedName>
        <fullName evidence="8">Unannotated protein</fullName>
    </submittedName>
</protein>
<dbReference type="PANTHER" id="PTHR30353">
    <property type="entry name" value="INNER MEMBRANE PROTEIN DEDA-RELATED"/>
    <property type="match status" value="1"/>
</dbReference>
<dbReference type="InterPro" id="IPR032818">
    <property type="entry name" value="DedA-like"/>
</dbReference>
<keyword evidence="4 6" id="KW-1133">Transmembrane helix</keyword>
<dbReference type="AlphaFoldDB" id="A0A6J6QPF9"/>
<comment type="subcellular location">
    <subcellularLocation>
        <location evidence="1">Cell membrane</location>
        <topology evidence="1">Multi-pass membrane protein</topology>
    </subcellularLocation>
</comment>
<feature type="transmembrane region" description="Helical" evidence="6">
    <location>
        <begin position="209"/>
        <end position="227"/>
    </location>
</feature>
<feature type="transmembrane region" description="Helical" evidence="6">
    <location>
        <begin position="174"/>
        <end position="197"/>
    </location>
</feature>
<gene>
    <name evidence="8" type="ORF">UFOPK2579_01539</name>
</gene>
<dbReference type="GO" id="GO:0005886">
    <property type="term" value="C:plasma membrane"/>
    <property type="evidence" value="ECO:0007669"/>
    <property type="project" value="UniProtKB-SubCell"/>
</dbReference>
<keyword evidence="5 6" id="KW-0472">Membrane</keyword>
<accession>A0A6J6QPF9</accession>
<evidence type="ECO:0000256" key="5">
    <source>
        <dbReference type="ARBA" id="ARBA00023136"/>
    </source>
</evidence>
<dbReference type="PANTHER" id="PTHR30353:SF0">
    <property type="entry name" value="TRANSMEMBRANE PROTEIN"/>
    <property type="match status" value="1"/>
</dbReference>
<evidence type="ECO:0000256" key="1">
    <source>
        <dbReference type="ARBA" id="ARBA00004651"/>
    </source>
</evidence>
<dbReference type="InterPro" id="IPR032816">
    <property type="entry name" value="VTT_dom"/>
</dbReference>
<reference evidence="8" key="1">
    <citation type="submission" date="2020-05" db="EMBL/GenBank/DDBJ databases">
        <authorList>
            <person name="Chiriac C."/>
            <person name="Salcher M."/>
            <person name="Ghai R."/>
            <person name="Kavagutti S V."/>
        </authorList>
    </citation>
    <scope>NUCLEOTIDE SEQUENCE</scope>
</reference>
<proteinExistence type="predicted"/>
<evidence type="ECO:0000313" key="8">
    <source>
        <dbReference type="EMBL" id="CAB4712719.1"/>
    </source>
</evidence>
<evidence type="ECO:0000259" key="7">
    <source>
        <dbReference type="Pfam" id="PF09335"/>
    </source>
</evidence>
<keyword evidence="3 6" id="KW-0812">Transmembrane</keyword>
<evidence type="ECO:0000256" key="4">
    <source>
        <dbReference type="ARBA" id="ARBA00022989"/>
    </source>
</evidence>
<dbReference type="Pfam" id="PF09335">
    <property type="entry name" value="VTT_dom"/>
    <property type="match status" value="1"/>
</dbReference>
<organism evidence="8">
    <name type="scientific">freshwater metagenome</name>
    <dbReference type="NCBI Taxonomy" id="449393"/>
    <lineage>
        <taxon>unclassified sequences</taxon>
        <taxon>metagenomes</taxon>
        <taxon>ecological metagenomes</taxon>
    </lineage>
</organism>
<feature type="transmembrane region" description="Helical" evidence="6">
    <location>
        <begin position="90"/>
        <end position="112"/>
    </location>
</feature>
<name>A0A6J6QPF9_9ZZZZ</name>
<feature type="transmembrane region" description="Helical" evidence="6">
    <location>
        <begin position="40"/>
        <end position="60"/>
    </location>
</feature>
<evidence type="ECO:0000256" key="2">
    <source>
        <dbReference type="ARBA" id="ARBA00022475"/>
    </source>
</evidence>